<dbReference type="PANTHER" id="PTHR12329">
    <property type="entry name" value="BCL2-ASSOCIATED ATHANOGENE"/>
    <property type="match status" value="1"/>
</dbReference>
<dbReference type="Pfam" id="PF02179">
    <property type="entry name" value="BAG"/>
    <property type="match status" value="1"/>
</dbReference>
<dbReference type="InterPro" id="IPR036533">
    <property type="entry name" value="BAG_dom_sf"/>
</dbReference>
<dbReference type="Gene3D" id="1.20.58.120">
    <property type="entry name" value="BAG domain"/>
    <property type="match status" value="1"/>
</dbReference>
<gene>
    <name evidence="5" type="ORF">CVLEPA_LOCUS29188</name>
</gene>
<protein>
    <recommendedName>
        <fullName evidence="1">BAG family molecular chaperone regulator 1</fullName>
    </recommendedName>
</protein>
<dbReference type="PROSITE" id="PS51035">
    <property type="entry name" value="BAG"/>
    <property type="match status" value="1"/>
</dbReference>
<sequence>MELTISVGATRHKVTASLEATVQELMHIVEDKSEIPEHRQKLIFKGVTLTKDPDKLLSKSGIKSGSKIMVVGKRYNPDEEEALNKFQSIERDVSKTGQLIADIEKHVDSILKGFMDQKHKAEAFQKIEKEILAHSHSLMKHLENIDSMTIVSDFKDARIKRKVVVDKIQKHLDKCDFALHLIDNEQK</sequence>
<dbReference type="InterPro" id="IPR003103">
    <property type="entry name" value="BAG_domain"/>
</dbReference>
<dbReference type="PROSITE" id="PS50053">
    <property type="entry name" value="UBIQUITIN_2"/>
    <property type="match status" value="1"/>
</dbReference>
<evidence type="ECO:0000313" key="5">
    <source>
        <dbReference type="EMBL" id="CAK8695991.1"/>
    </source>
</evidence>
<keyword evidence="6" id="KW-1185">Reference proteome</keyword>
<dbReference type="InterPro" id="IPR029071">
    <property type="entry name" value="Ubiquitin-like_domsf"/>
</dbReference>
<evidence type="ECO:0000256" key="1">
    <source>
        <dbReference type="ARBA" id="ARBA00022374"/>
    </source>
</evidence>
<dbReference type="SUPFAM" id="SSF63491">
    <property type="entry name" value="BAG domain"/>
    <property type="match status" value="1"/>
</dbReference>
<organism evidence="5 6">
    <name type="scientific">Clavelina lepadiformis</name>
    <name type="common">Light-bulb sea squirt</name>
    <name type="synonym">Ascidia lepadiformis</name>
    <dbReference type="NCBI Taxonomy" id="159417"/>
    <lineage>
        <taxon>Eukaryota</taxon>
        <taxon>Metazoa</taxon>
        <taxon>Chordata</taxon>
        <taxon>Tunicata</taxon>
        <taxon>Ascidiacea</taxon>
        <taxon>Aplousobranchia</taxon>
        <taxon>Clavelinidae</taxon>
        <taxon>Clavelina</taxon>
    </lineage>
</organism>
<accession>A0ABP0GW88</accession>
<dbReference type="EMBL" id="CAWYQH010000152">
    <property type="protein sequence ID" value="CAK8695991.1"/>
    <property type="molecule type" value="Genomic_DNA"/>
</dbReference>
<name>A0ABP0GW88_CLALP</name>
<dbReference type="InterPro" id="IPR039773">
    <property type="entry name" value="BAG_chaperone_regulator"/>
</dbReference>
<dbReference type="SUPFAM" id="SSF54236">
    <property type="entry name" value="Ubiquitin-like"/>
    <property type="match status" value="1"/>
</dbReference>
<evidence type="ECO:0000259" key="4">
    <source>
        <dbReference type="PROSITE" id="PS51035"/>
    </source>
</evidence>
<dbReference type="SMART" id="SM00213">
    <property type="entry name" value="UBQ"/>
    <property type="match status" value="1"/>
</dbReference>
<keyword evidence="2" id="KW-0143">Chaperone</keyword>
<evidence type="ECO:0000256" key="2">
    <source>
        <dbReference type="ARBA" id="ARBA00023186"/>
    </source>
</evidence>
<dbReference type="InterPro" id="IPR000626">
    <property type="entry name" value="Ubiquitin-like_dom"/>
</dbReference>
<feature type="domain" description="BAG" evidence="4">
    <location>
        <begin position="99"/>
        <end position="179"/>
    </location>
</feature>
<dbReference type="SMART" id="SM00264">
    <property type="entry name" value="BAG"/>
    <property type="match status" value="1"/>
</dbReference>
<evidence type="ECO:0000313" key="6">
    <source>
        <dbReference type="Proteomes" id="UP001642483"/>
    </source>
</evidence>
<reference evidence="5 6" key="1">
    <citation type="submission" date="2024-02" db="EMBL/GenBank/DDBJ databases">
        <authorList>
            <person name="Daric V."/>
            <person name="Darras S."/>
        </authorList>
    </citation>
    <scope>NUCLEOTIDE SEQUENCE [LARGE SCALE GENOMIC DNA]</scope>
</reference>
<dbReference type="Proteomes" id="UP001642483">
    <property type="component" value="Unassembled WGS sequence"/>
</dbReference>
<dbReference type="Pfam" id="PF00240">
    <property type="entry name" value="ubiquitin"/>
    <property type="match status" value="1"/>
</dbReference>
<proteinExistence type="predicted"/>
<feature type="domain" description="Ubiquitin-like" evidence="3">
    <location>
        <begin position="1"/>
        <end position="77"/>
    </location>
</feature>
<evidence type="ECO:0000259" key="3">
    <source>
        <dbReference type="PROSITE" id="PS50053"/>
    </source>
</evidence>
<dbReference type="PANTHER" id="PTHR12329:SF16">
    <property type="entry name" value="BAG FAMILY MOLECULAR CHAPERONE REGULATOR 1"/>
    <property type="match status" value="1"/>
</dbReference>
<dbReference type="Gene3D" id="3.10.20.90">
    <property type="entry name" value="Phosphatidylinositol 3-kinase Catalytic Subunit, Chain A, domain 1"/>
    <property type="match status" value="1"/>
</dbReference>
<comment type="caution">
    <text evidence="5">The sequence shown here is derived from an EMBL/GenBank/DDBJ whole genome shotgun (WGS) entry which is preliminary data.</text>
</comment>